<keyword evidence="2" id="KW-1185">Reference proteome</keyword>
<reference evidence="2" key="1">
    <citation type="journal article" date="2024" name="Proc. Natl. Acad. Sci. U.S.A.">
        <title>Extraordinary preservation of gene collinearity over three hundred million years revealed in homosporous lycophytes.</title>
        <authorList>
            <person name="Li C."/>
            <person name="Wickell D."/>
            <person name="Kuo L.Y."/>
            <person name="Chen X."/>
            <person name="Nie B."/>
            <person name="Liao X."/>
            <person name="Peng D."/>
            <person name="Ji J."/>
            <person name="Jenkins J."/>
            <person name="Williams M."/>
            <person name="Shu S."/>
            <person name="Plott C."/>
            <person name="Barry K."/>
            <person name="Rajasekar S."/>
            <person name="Grimwood J."/>
            <person name="Han X."/>
            <person name="Sun S."/>
            <person name="Hou Z."/>
            <person name="He W."/>
            <person name="Dai G."/>
            <person name="Sun C."/>
            <person name="Schmutz J."/>
            <person name="Leebens-Mack J.H."/>
            <person name="Li F.W."/>
            <person name="Wang L."/>
        </authorList>
    </citation>
    <scope>NUCLEOTIDE SEQUENCE [LARGE SCALE GENOMIC DNA]</scope>
    <source>
        <strain evidence="2">cv. PW_Plant_1</strain>
    </source>
</reference>
<comment type="caution">
    <text evidence="1">The sequence shown here is derived from an EMBL/GenBank/DDBJ whole genome shotgun (WGS) entry which is preliminary data.</text>
</comment>
<dbReference type="Proteomes" id="UP001162992">
    <property type="component" value="Chromosome 13"/>
</dbReference>
<organism evidence="1 2">
    <name type="scientific">Diphasiastrum complanatum</name>
    <name type="common">Issler's clubmoss</name>
    <name type="synonym">Lycopodium complanatum</name>
    <dbReference type="NCBI Taxonomy" id="34168"/>
    <lineage>
        <taxon>Eukaryota</taxon>
        <taxon>Viridiplantae</taxon>
        <taxon>Streptophyta</taxon>
        <taxon>Embryophyta</taxon>
        <taxon>Tracheophyta</taxon>
        <taxon>Lycopodiopsida</taxon>
        <taxon>Lycopodiales</taxon>
        <taxon>Lycopodiaceae</taxon>
        <taxon>Lycopodioideae</taxon>
        <taxon>Diphasiastrum</taxon>
    </lineage>
</organism>
<evidence type="ECO:0000313" key="1">
    <source>
        <dbReference type="EMBL" id="KAJ7533477.1"/>
    </source>
</evidence>
<dbReference type="EMBL" id="CM055104">
    <property type="protein sequence ID" value="KAJ7533477.1"/>
    <property type="molecule type" value="Genomic_DNA"/>
</dbReference>
<name>A0ACC2BVQ8_DIPCM</name>
<gene>
    <name evidence="1" type="ORF">O6H91_13G050900</name>
</gene>
<protein>
    <submittedName>
        <fullName evidence="1">Uncharacterized protein</fullName>
    </submittedName>
</protein>
<proteinExistence type="predicted"/>
<accession>A0ACC2BVQ8</accession>
<sequence>MDALAARLGFTLRTRPPFTPASACVKEHVVLFKVKPEMPLDKVQALLDGLYGLRELDGVLHLTNRLLACYRTLPVLCEHCYLAQFNTVNASSYFQHHEGCGHTPGC</sequence>
<evidence type="ECO:0000313" key="2">
    <source>
        <dbReference type="Proteomes" id="UP001162992"/>
    </source>
</evidence>